<dbReference type="InterPro" id="IPR027417">
    <property type="entry name" value="P-loop_NTPase"/>
</dbReference>
<dbReference type="Gene3D" id="3.40.50.300">
    <property type="entry name" value="P-loop containing nucleotide triphosphate hydrolases"/>
    <property type="match status" value="1"/>
</dbReference>
<dbReference type="AlphaFoldDB" id="A0A5R9G726"/>
<dbReference type="Gene3D" id="3.40.50.10810">
    <property type="entry name" value="Tandem AAA-ATPase domain"/>
    <property type="match status" value="1"/>
</dbReference>
<dbReference type="CDD" id="cd18793">
    <property type="entry name" value="SF2_C_SNF"/>
    <property type="match status" value="1"/>
</dbReference>
<organism evidence="4 5">
    <name type="scientific">Paenibacillus antri</name>
    <dbReference type="NCBI Taxonomy" id="2582848"/>
    <lineage>
        <taxon>Bacteria</taxon>
        <taxon>Bacillati</taxon>
        <taxon>Bacillota</taxon>
        <taxon>Bacilli</taxon>
        <taxon>Bacillales</taxon>
        <taxon>Paenibacillaceae</taxon>
        <taxon>Paenibacillus</taxon>
    </lineage>
</organism>
<reference evidence="4 5" key="1">
    <citation type="submission" date="2019-05" db="EMBL/GenBank/DDBJ databases">
        <authorList>
            <person name="Narsing Rao M.P."/>
            <person name="Li W.J."/>
        </authorList>
    </citation>
    <scope>NUCLEOTIDE SEQUENCE [LARGE SCALE GENOMIC DNA]</scope>
    <source>
        <strain evidence="4 5">SYSU_K30003</strain>
    </source>
</reference>
<dbReference type="InterPro" id="IPR001650">
    <property type="entry name" value="Helicase_C-like"/>
</dbReference>
<dbReference type="PANTHER" id="PTHR10799">
    <property type="entry name" value="SNF2/RAD54 HELICASE FAMILY"/>
    <property type="match status" value="1"/>
</dbReference>
<dbReference type="RefSeq" id="WP_138196330.1">
    <property type="nucleotide sequence ID" value="NZ_VCIW01000016.1"/>
</dbReference>
<keyword evidence="1" id="KW-0378">Hydrolase</keyword>
<gene>
    <name evidence="4" type="ORF">FE782_21120</name>
</gene>
<dbReference type="GO" id="GO:0005524">
    <property type="term" value="F:ATP binding"/>
    <property type="evidence" value="ECO:0007669"/>
    <property type="project" value="InterPro"/>
</dbReference>
<evidence type="ECO:0000259" key="3">
    <source>
        <dbReference type="PROSITE" id="PS51194"/>
    </source>
</evidence>
<dbReference type="InterPro" id="IPR038718">
    <property type="entry name" value="SNF2-like_sf"/>
</dbReference>
<dbReference type="Proteomes" id="UP000309676">
    <property type="component" value="Unassembled WGS sequence"/>
</dbReference>
<sequence length="881" mass="97771">MPSARFEPADGDVAARARWAPFWAAPGLVEAEAALPAPVDREAIERYVDAAVRASLPPERREASFRALHPRYGVPHTPLEKWAYGLLQGEGEPPALPDWLAEDVAEWHRATEREAAVAHVRAAFALLEPETADGTWRLVPGLQAADDERLFVPARDMWRRTERDPRFGGRMFQGAQERLARGIAEAAERFPPLARVRPADAGCALTEAEALDFLEAGADALERLGFGTMLPEWWEAPSPLEAAVHYREPAPNASRATAPFEDAAGAAPAIGFDTLMAYRKELLLGGKPISESEWRRLTELDTALLFREGRWLRLRAADRRAGARFFRDPLEGEATAAEALRAALAVDAAAPADDAAVPIRRWSGDARLERLVSGLRDASGGAAAASVEPPAALQGELRDYQRRGFAWLARMRELGLGACLADDMGLGKTVQWIAYALHVVARRDPRHLRRPLLLVCPTSVLGNWQRELERFAPSLAVYFHYGPERARGAAAFRQTAGAADVVLTSYTTALRDRKLLGSTPWDAVTLDEAQYVKNSGAQLTRFIRTLPSVHRIALTGTPVENRLSDLWSIFEFLNPGFLGSERAFRKAFGDGADRGEAGNRSSGRLHALVRPFLLRRMKSDPAVIGDLPDKIEQTSYCGMTERQAAMYTAALERMADQLKRAEGIRRRGVILSTITKLKQICNAPEQALRERSLRAGASGKLLRLEELLRESLEADVRAIVFTQYATMATLLHSYLSVRLGCEVGLMIGKTPRKERESLVERFQEAEDGPKVLVLSLKTGGFGLNLTRANRLVHYDRWWNPAAERQATDRAYRIGQTRTVEVWKLVTKGTLEESIEKLLESKERLADDVVGTGEQWITEYSDEQLNELLSLRRQVILSEDEA</sequence>
<dbReference type="Pfam" id="PF00176">
    <property type="entry name" value="SNF2-rel_dom"/>
    <property type="match status" value="1"/>
</dbReference>
<evidence type="ECO:0000313" key="4">
    <source>
        <dbReference type="EMBL" id="TLS50176.1"/>
    </source>
</evidence>
<evidence type="ECO:0000256" key="1">
    <source>
        <dbReference type="ARBA" id="ARBA00022801"/>
    </source>
</evidence>
<comment type="caution">
    <text evidence="4">The sequence shown here is derived from an EMBL/GenBank/DDBJ whole genome shotgun (WGS) entry which is preliminary data.</text>
</comment>
<dbReference type="InterPro" id="IPR000330">
    <property type="entry name" value="SNF2_N"/>
</dbReference>
<proteinExistence type="predicted"/>
<evidence type="ECO:0000313" key="5">
    <source>
        <dbReference type="Proteomes" id="UP000309676"/>
    </source>
</evidence>
<keyword evidence="4" id="KW-0347">Helicase</keyword>
<keyword evidence="5" id="KW-1185">Reference proteome</keyword>
<name>A0A5R9G726_9BACL</name>
<dbReference type="PROSITE" id="PS51192">
    <property type="entry name" value="HELICASE_ATP_BIND_1"/>
    <property type="match status" value="1"/>
</dbReference>
<dbReference type="Pfam" id="PF12419">
    <property type="entry name" value="DUF3670"/>
    <property type="match status" value="1"/>
</dbReference>
<dbReference type="InterPro" id="IPR022138">
    <property type="entry name" value="DUF3670"/>
</dbReference>
<protein>
    <submittedName>
        <fullName evidence="4">ATP-dependent helicase</fullName>
    </submittedName>
</protein>
<feature type="domain" description="Helicase ATP-binding" evidence="2">
    <location>
        <begin position="409"/>
        <end position="576"/>
    </location>
</feature>
<accession>A0A5R9G726</accession>
<feature type="domain" description="Helicase C-terminal" evidence="3">
    <location>
        <begin position="703"/>
        <end position="868"/>
    </location>
</feature>
<dbReference type="InterPro" id="IPR049730">
    <property type="entry name" value="SNF2/RAD54-like_C"/>
</dbReference>
<dbReference type="GO" id="GO:0004386">
    <property type="term" value="F:helicase activity"/>
    <property type="evidence" value="ECO:0007669"/>
    <property type="project" value="UniProtKB-KW"/>
</dbReference>
<dbReference type="SMART" id="SM00487">
    <property type="entry name" value="DEXDc"/>
    <property type="match status" value="1"/>
</dbReference>
<dbReference type="OrthoDB" id="9760715at2"/>
<dbReference type="SMART" id="SM00490">
    <property type="entry name" value="HELICc"/>
    <property type="match status" value="1"/>
</dbReference>
<keyword evidence="4" id="KW-0067">ATP-binding</keyword>
<evidence type="ECO:0000259" key="2">
    <source>
        <dbReference type="PROSITE" id="PS51192"/>
    </source>
</evidence>
<dbReference type="EMBL" id="VCIW01000016">
    <property type="protein sequence ID" value="TLS50176.1"/>
    <property type="molecule type" value="Genomic_DNA"/>
</dbReference>
<dbReference type="Pfam" id="PF00271">
    <property type="entry name" value="Helicase_C"/>
    <property type="match status" value="1"/>
</dbReference>
<dbReference type="SUPFAM" id="SSF52540">
    <property type="entry name" value="P-loop containing nucleoside triphosphate hydrolases"/>
    <property type="match status" value="2"/>
</dbReference>
<keyword evidence="4" id="KW-0547">Nucleotide-binding</keyword>
<dbReference type="GO" id="GO:0016787">
    <property type="term" value="F:hydrolase activity"/>
    <property type="evidence" value="ECO:0007669"/>
    <property type="project" value="UniProtKB-KW"/>
</dbReference>
<dbReference type="InterPro" id="IPR014001">
    <property type="entry name" value="Helicase_ATP-bd"/>
</dbReference>
<dbReference type="PROSITE" id="PS51194">
    <property type="entry name" value="HELICASE_CTER"/>
    <property type="match status" value="1"/>
</dbReference>